<dbReference type="RefSeq" id="WP_345610065.1">
    <property type="nucleotide sequence ID" value="NZ_BAABJO010000030.1"/>
</dbReference>
<dbReference type="InterPro" id="IPR002347">
    <property type="entry name" value="SDR_fam"/>
</dbReference>
<organism evidence="4 5">
    <name type="scientific">Pseudonocardia adelaidensis</name>
    <dbReference type="NCBI Taxonomy" id="648754"/>
    <lineage>
        <taxon>Bacteria</taxon>
        <taxon>Bacillati</taxon>
        <taxon>Actinomycetota</taxon>
        <taxon>Actinomycetes</taxon>
        <taxon>Pseudonocardiales</taxon>
        <taxon>Pseudonocardiaceae</taxon>
        <taxon>Pseudonocardia</taxon>
    </lineage>
</organism>
<evidence type="ECO:0000313" key="4">
    <source>
        <dbReference type="EMBL" id="GAA5134712.1"/>
    </source>
</evidence>
<keyword evidence="2" id="KW-0560">Oxidoreductase</keyword>
<reference evidence="5" key="1">
    <citation type="journal article" date="2019" name="Int. J. Syst. Evol. Microbiol.">
        <title>The Global Catalogue of Microorganisms (GCM) 10K type strain sequencing project: providing services to taxonomists for standard genome sequencing and annotation.</title>
        <authorList>
            <consortium name="The Broad Institute Genomics Platform"/>
            <consortium name="The Broad Institute Genome Sequencing Center for Infectious Disease"/>
            <person name="Wu L."/>
            <person name="Ma J."/>
        </authorList>
    </citation>
    <scope>NUCLEOTIDE SEQUENCE [LARGE SCALE GENOMIC DNA]</scope>
    <source>
        <strain evidence="5">JCM 18302</strain>
    </source>
</reference>
<dbReference type="Proteomes" id="UP001500804">
    <property type="component" value="Unassembled WGS sequence"/>
</dbReference>
<dbReference type="InterPro" id="IPR036291">
    <property type="entry name" value="NAD(P)-bd_dom_sf"/>
</dbReference>
<feature type="region of interest" description="Disordered" evidence="3">
    <location>
        <begin position="80"/>
        <end position="100"/>
    </location>
</feature>
<dbReference type="EMBL" id="BAABJO010000030">
    <property type="protein sequence ID" value="GAA5134712.1"/>
    <property type="molecule type" value="Genomic_DNA"/>
</dbReference>
<comment type="caution">
    <text evidence="4">The sequence shown here is derived from an EMBL/GenBank/DDBJ whole genome shotgun (WGS) entry which is preliminary data.</text>
</comment>
<evidence type="ECO:0000256" key="2">
    <source>
        <dbReference type="ARBA" id="ARBA00023002"/>
    </source>
</evidence>
<dbReference type="PANTHER" id="PTHR43669:SF3">
    <property type="entry name" value="ALCOHOL DEHYDROGENASE, PUTATIVE (AFU_ORTHOLOGUE AFUA_3G03445)-RELATED"/>
    <property type="match status" value="1"/>
</dbReference>
<feature type="compositionally biased region" description="Polar residues" evidence="3">
    <location>
        <begin position="80"/>
        <end position="93"/>
    </location>
</feature>
<sequence length="100" mass="10486">MAATGAAAVVGVATGAALTTYIRADVREEADGQRFVDAVAERYGGLDACFNNAGITIQKPLHEYTSAEWDDVINTPTCAAGSSRSTRYPTSSGGVAARWW</sequence>
<accession>A0ABP9NXW0</accession>
<gene>
    <name evidence="4" type="ORF">GCM10023320_63050</name>
</gene>
<evidence type="ECO:0000313" key="5">
    <source>
        <dbReference type="Proteomes" id="UP001500804"/>
    </source>
</evidence>
<dbReference type="PANTHER" id="PTHR43669">
    <property type="entry name" value="5-KETO-D-GLUCONATE 5-REDUCTASE"/>
    <property type="match status" value="1"/>
</dbReference>
<protein>
    <recommendedName>
        <fullName evidence="6">Short subunit dehydrogenase</fullName>
    </recommendedName>
</protein>
<dbReference type="SUPFAM" id="SSF51735">
    <property type="entry name" value="NAD(P)-binding Rossmann-fold domains"/>
    <property type="match status" value="1"/>
</dbReference>
<name>A0ABP9NXW0_9PSEU</name>
<evidence type="ECO:0000256" key="3">
    <source>
        <dbReference type="SAM" id="MobiDB-lite"/>
    </source>
</evidence>
<proteinExistence type="inferred from homology"/>
<dbReference type="Gene3D" id="3.40.50.720">
    <property type="entry name" value="NAD(P)-binding Rossmann-like Domain"/>
    <property type="match status" value="1"/>
</dbReference>
<keyword evidence="5" id="KW-1185">Reference proteome</keyword>
<comment type="similarity">
    <text evidence="1">Belongs to the short-chain dehydrogenases/reductases (SDR) family.</text>
</comment>
<evidence type="ECO:0000256" key="1">
    <source>
        <dbReference type="ARBA" id="ARBA00006484"/>
    </source>
</evidence>
<evidence type="ECO:0008006" key="6">
    <source>
        <dbReference type="Google" id="ProtNLM"/>
    </source>
</evidence>
<dbReference type="Pfam" id="PF00106">
    <property type="entry name" value="adh_short"/>
    <property type="match status" value="1"/>
</dbReference>